<organism evidence="3 4">
    <name type="scientific">Buteo japonicus</name>
    <dbReference type="NCBI Taxonomy" id="224669"/>
    <lineage>
        <taxon>Eukaryota</taxon>
        <taxon>Metazoa</taxon>
        <taxon>Chordata</taxon>
        <taxon>Craniata</taxon>
        <taxon>Vertebrata</taxon>
        <taxon>Euteleostomi</taxon>
        <taxon>Archelosauria</taxon>
        <taxon>Archosauria</taxon>
        <taxon>Dinosauria</taxon>
        <taxon>Saurischia</taxon>
        <taxon>Theropoda</taxon>
        <taxon>Coelurosauria</taxon>
        <taxon>Aves</taxon>
        <taxon>Neognathae</taxon>
        <taxon>Neoaves</taxon>
        <taxon>Telluraves</taxon>
        <taxon>Accipitrimorphae</taxon>
        <taxon>Accipitriformes</taxon>
        <taxon>Accipitridae</taxon>
        <taxon>Accipitrinae</taxon>
        <taxon>Buteo</taxon>
    </lineage>
</organism>
<dbReference type="Pfam" id="PF00711">
    <property type="entry name" value="Defensin_beta"/>
    <property type="match status" value="1"/>
</dbReference>
<proteinExistence type="predicted"/>
<name>A0A8C0BLB0_9AVES</name>
<evidence type="ECO:0000313" key="3">
    <source>
        <dbReference type="Ensembl" id="ENSBJAP00000017976.1"/>
    </source>
</evidence>
<keyword evidence="4" id="KW-1185">Reference proteome</keyword>
<protein>
    <recommendedName>
        <fullName evidence="2">Beta-defensin-like domain-containing protein</fullName>
    </recommendedName>
</protein>
<dbReference type="AlphaFoldDB" id="A0A8C0BLB0"/>
<sequence length="55" mass="6245">MKILYLLFPFFLLLIQSAAGDSSQCTRRGGRCTLRCRYPSTPIGRCSVSRICCKR</sequence>
<dbReference type="InterPro" id="IPR001855">
    <property type="entry name" value="Defensin_beta-like"/>
</dbReference>
<dbReference type="SUPFAM" id="SSF57392">
    <property type="entry name" value="Defensin-like"/>
    <property type="match status" value="1"/>
</dbReference>
<dbReference type="GO" id="GO:0005576">
    <property type="term" value="C:extracellular region"/>
    <property type="evidence" value="ECO:0007669"/>
    <property type="project" value="InterPro"/>
</dbReference>
<keyword evidence="1" id="KW-0732">Signal</keyword>
<dbReference type="GO" id="GO:0006952">
    <property type="term" value="P:defense response"/>
    <property type="evidence" value="ECO:0007669"/>
    <property type="project" value="InterPro"/>
</dbReference>
<feature type="signal peptide" evidence="1">
    <location>
        <begin position="1"/>
        <end position="20"/>
    </location>
</feature>
<evidence type="ECO:0000313" key="4">
    <source>
        <dbReference type="Proteomes" id="UP000694555"/>
    </source>
</evidence>
<feature type="chain" id="PRO_5034064438" description="Beta-defensin-like domain-containing protein" evidence="1">
    <location>
        <begin position="21"/>
        <end position="55"/>
    </location>
</feature>
<dbReference type="Proteomes" id="UP000694555">
    <property type="component" value="Unplaced"/>
</dbReference>
<reference evidence="3" key="2">
    <citation type="submission" date="2025-09" db="UniProtKB">
        <authorList>
            <consortium name="Ensembl"/>
        </authorList>
    </citation>
    <scope>IDENTIFICATION</scope>
</reference>
<reference evidence="3" key="1">
    <citation type="submission" date="2025-08" db="UniProtKB">
        <authorList>
            <consortium name="Ensembl"/>
        </authorList>
    </citation>
    <scope>IDENTIFICATION</scope>
</reference>
<dbReference type="Ensembl" id="ENSBJAT00000018470.1">
    <property type="protein sequence ID" value="ENSBJAP00000017976.1"/>
    <property type="gene ID" value="ENSBJAG00000011848.1"/>
</dbReference>
<evidence type="ECO:0000259" key="2">
    <source>
        <dbReference type="Pfam" id="PF00711"/>
    </source>
</evidence>
<evidence type="ECO:0000256" key="1">
    <source>
        <dbReference type="SAM" id="SignalP"/>
    </source>
</evidence>
<feature type="domain" description="Beta-defensin-like" evidence="2">
    <location>
        <begin position="21"/>
        <end position="54"/>
    </location>
</feature>
<accession>A0A8C0BLB0</accession>